<feature type="compositionally biased region" description="Basic and acidic residues" evidence="9">
    <location>
        <begin position="455"/>
        <end position="466"/>
    </location>
</feature>
<dbReference type="InterPro" id="IPR039999">
    <property type="entry name" value="LYAR"/>
</dbReference>
<dbReference type="PROSITE" id="PS51804">
    <property type="entry name" value="ZF_C2HC_LYAR"/>
    <property type="match status" value="2"/>
</dbReference>
<dbReference type="AlphaFoldDB" id="A0AAF0IG98"/>
<evidence type="ECO:0000256" key="5">
    <source>
        <dbReference type="ARBA" id="ARBA00022833"/>
    </source>
</evidence>
<protein>
    <recommendedName>
        <fullName evidence="10">Zinc finger C2H2 LYAR-type domain-containing protein</fullName>
    </recommendedName>
</protein>
<dbReference type="GO" id="GO:0005730">
    <property type="term" value="C:nucleolus"/>
    <property type="evidence" value="ECO:0007669"/>
    <property type="project" value="TreeGrafter"/>
</dbReference>
<feature type="compositionally biased region" description="Basic and acidic residues" evidence="9">
    <location>
        <begin position="540"/>
        <end position="553"/>
    </location>
</feature>
<dbReference type="PANTHER" id="PTHR13100">
    <property type="entry name" value="CELL GROWTH-REGULATING NUCLEOLAR PROTEIN LYAR"/>
    <property type="match status" value="1"/>
</dbReference>
<dbReference type="GO" id="GO:0003677">
    <property type="term" value="F:DNA binding"/>
    <property type="evidence" value="ECO:0007669"/>
    <property type="project" value="InterPro"/>
</dbReference>
<name>A0AAF0IG98_9EURO</name>
<dbReference type="GO" id="GO:0008270">
    <property type="term" value="F:zinc ion binding"/>
    <property type="evidence" value="ECO:0007669"/>
    <property type="project" value="UniProtKB-KW"/>
</dbReference>
<evidence type="ECO:0000313" key="11">
    <source>
        <dbReference type="EMBL" id="WEW56785.1"/>
    </source>
</evidence>
<dbReference type="FunFam" id="3.30.1490.490:FF:000001">
    <property type="entry name" value="cell growth-regulating nucleolar protein-like"/>
    <property type="match status" value="1"/>
</dbReference>
<evidence type="ECO:0000256" key="8">
    <source>
        <dbReference type="PROSITE-ProRule" id="PRU01145"/>
    </source>
</evidence>
<feature type="compositionally biased region" description="Pro residues" evidence="9">
    <location>
        <begin position="101"/>
        <end position="113"/>
    </location>
</feature>
<keyword evidence="3" id="KW-0677">Repeat</keyword>
<dbReference type="Gene3D" id="3.30.1490.490">
    <property type="match status" value="1"/>
</dbReference>
<evidence type="ECO:0000256" key="9">
    <source>
        <dbReference type="SAM" id="MobiDB-lite"/>
    </source>
</evidence>
<evidence type="ECO:0000256" key="2">
    <source>
        <dbReference type="ARBA" id="ARBA00022723"/>
    </source>
</evidence>
<dbReference type="GO" id="GO:0006364">
    <property type="term" value="P:rRNA processing"/>
    <property type="evidence" value="ECO:0007669"/>
    <property type="project" value="TreeGrafter"/>
</dbReference>
<feature type="region of interest" description="Disordered" evidence="9">
    <location>
        <begin position="226"/>
        <end position="270"/>
    </location>
</feature>
<accession>A0AAF0IG98</accession>
<evidence type="ECO:0000256" key="6">
    <source>
        <dbReference type="ARBA" id="ARBA00023242"/>
    </source>
</evidence>
<evidence type="ECO:0000256" key="3">
    <source>
        <dbReference type="ARBA" id="ARBA00022737"/>
    </source>
</evidence>
<gene>
    <name evidence="11" type="ORF">PRK78_002239</name>
</gene>
<keyword evidence="5" id="KW-0862">Zinc</keyword>
<feature type="compositionally biased region" description="Basic and acidic residues" evidence="9">
    <location>
        <begin position="561"/>
        <end position="570"/>
    </location>
</feature>
<feature type="domain" description="Zinc finger C2H2 LYAR-type" evidence="10">
    <location>
        <begin position="30"/>
        <end position="57"/>
    </location>
</feature>
<sequence length="597" mass="66969">MVSFQCEACGDVFTKKKLDPHRSQCRGATFSCLDCMVHFQGTEYRSHTTCMSEAQKYQGTLYKERPSKAQKRKKSVTIAEKGPLNPYVEDAPDDDDIRPANNPPPPAPSPPPATQSVTPGVSSKPAAEQGISVNVFEFLDSENGPNASKVSLGGTKEQMKMVADAPKLFDAPKELARVTEDRDEEEPLYDVAYEENGFSYGAGPIPPALYDQPSNISMEFMTPAHYDTKDRSSRRHPPSLELNRTDSMRSSSDKKRKRTNPEPMITPATHTKFEDDVSMADAPSSMVVNAPTPALNHSGLTGGLSRMMRYSESPDYSDYRSDREYQNGEHYPHPISPIKRTRRAKKEHHDDNGLGISVKGRTGKLISILGGGATGIAISNDSAPKALVRPRRRISPDAEKEQAARKQKRQSIRLSEAVKVSKSKRRTGENLTANDDGEWDDCEDERPRRLKVIEYKIHGGSEDRSRSPRPRVTGKTKSSDDQIVMYKQGKDGPEDLELIKRQRANYFLSLVNKGPSSERGCSMHKVLKRFHRDQNSSMGSEERESKDAGEGGRGRGRRRHRGDDKDKKFEEEEDLWRMLRMRKNDRGEVVLFVQPDA</sequence>
<evidence type="ECO:0000313" key="12">
    <source>
        <dbReference type="Proteomes" id="UP001219355"/>
    </source>
</evidence>
<feature type="region of interest" description="Disordered" evidence="9">
    <location>
        <begin position="515"/>
        <end position="570"/>
    </location>
</feature>
<keyword evidence="6" id="KW-0539">Nucleus</keyword>
<evidence type="ECO:0000256" key="1">
    <source>
        <dbReference type="ARBA" id="ARBA00004123"/>
    </source>
</evidence>
<feature type="compositionally biased region" description="Basic and acidic residues" evidence="9">
    <location>
        <begin position="243"/>
        <end position="253"/>
    </location>
</feature>
<keyword evidence="12" id="KW-1185">Reference proteome</keyword>
<feature type="region of interest" description="Disordered" evidence="9">
    <location>
        <begin position="384"/>
        <end position="443"/>
    </location>
</feature>
<dbReference type="SUPFAM" id="SSF57667">
    <property type="entry name" value="beta-beta-alpha zinc fingers"/>
    <property type="match status" value="2"/>
</dbReference>
<dbReference type="InterPro" id="IPR014898">
    <property type="entry name" value="Znf_C2H2_LYAR"/>
</dbReference>
<feature type="compositionally biased region" description="Basic and acidic residues" evidence="9">
    <location>
        <begin position="317"/>
        <end position="332"/>
    </location>
</feature>
<dbReference type="GO" id="GO:0000122">
    <property type="term" value="P:negative regulation of transcription by RNA polymerase II"/>
    <property type="evidence" value="ECO:0007669"/>
    <property type="project" value="TreeGrafter"/>
</dbReference>
<feature type="region of interest" description="Disordered" evidence="9">
    <location>
        <begin position="455"/>
        <end position="480"/>
    </location>
</feature>
<feature type="compositionally biased region" description="Basic and acidic residues" evidence="9">
    <location>
        <begin position="394"/>
        <end position="404"/>
    </location>
</feature>
<dbReference type="EMBL" id="CP120627">
    <property type="protein sequence ID" value="WEW56785.1"/>
    <property type="molecule type" value="Genomic_DNA"/>
</dbReference>
<dbReference type="InterPro" id="IPR036236">
    <property type="entry name" value="Znf_C2H2_sf"/>
</dbReference>
<feature type="region of interest" description="Disordered" evidence="9">
    <location>
        <begin position="64"/>
        <end position="126"/>
    </location>
</feature>
<organism evidence="11 12">
    <name type="scientific">Emydomyces testavorans</name>
    <dbReference type="NCBI Taxonomy" id="2070801"/>
    <lineage>
        <taxon>Eukaryota</taxon>
        <taxon>Fungi</taxon>
        <taxon>Dikarya</taxon>
        <taxon>Ascomycota</taxon>
        <taxon>Pezizomycotina</taxon>
        <taxon>Eurotiomycetes</taxon>
        <taxon>Eurotiomycetidae</taxon>
        <taxon>Onygenales</taxon>
        <taxon>Nannizziopsiaceae</taxon>
        <taxon>Emydomyces</taxon>
    </lineage>
</organism>
<feature type="region of interest" description="Disordered" evidence="9">
    <location>
        <begin position="315"/>
        <end position="356"/>
    </location>
</feature>
<keyword evidence="2" id="KW-0479">Metal-binding</keyword>
<evidence type="ECO:0000259" key="10">
    <source>
        <dbReference type="Pfam" id="PF08790"/>
    </source>
</evidence>
<dbReference type="Proteomes" id="UP001219355">
    <property type="component" value="Chromosome 1"/>
</dbReference>
<proteinExistence type="inferred from homology"/>
<evidence type="ECO:0000256" key="4">
    <source>
        <dbReference type="ARBA" id="ARBA00022771"/>
    </source>
</evidence>
<comment type="subcellular location">
    <subcellularLocation>
        <location evidence="1">Nucleus</location>
    </subcellularLocation>
</comment>
<dbReference type="PANTHER" id="PTHR13100:SF10">
    <property type="entry name" value="CELL GROWTH-REGULATING NUCLEOLAR PROTEIN"/>
    <property type="match status" value="1"/>
</dbReference>
<comment type="similarity">
    <text evidence="7">Belongs to the UPF0743 family.</text>
</comment>
<reference evidence="11" key="1">
    <citation type="submission" date="2023-03" db="EMBL/GenBank/DDBJ databases">
        <title>Emydomyces testavorans Genome Sequence.</title>
        <authorList>
            <person name="Hoyer L."/>
        </authorList>
    </citation>
    <scope>NUCLEOTIDE SEQUENCE</scope>
    <source>
        <strain evidence="11">16-2883</strain>
    </source>
</reference>
<keyword evidence="4 8" id="KW-0863">Zinc-finger</keyword>
<evidence type="ECO:0000256" key="7">
    <source>
        <dbReference type="ARBA" id="ARBA00061084"/>
    </source>
</evidence>
<dbReference type="Pfam" id="PF08790">
    <property type="entry name" value="zf-LYAR"/>
    <property type="match status" value="1"/>
</dbReference>